<evidence type="ECO:0000256" key="2">
    <source>
        <dbReference type="ARBA" id="ARBA00022670"/>
    </source>
</evidence>
<dbReference type="GO" id="GO:0006508">
    <property type="term" value="P:proteolysis"/>
    <property type="evidence" value="ECO:0007669"/>
    <property type="project" value="UniProtKB-KW"/>
</dbReference>
<dbReference type="SUPFAM" id="SSF50156">
    <property type="entry name" value="PDZ domain-like"/>
    <property type="match status" value="1"/>
</dbReference>
<dbReference type="Gene3D" id="2.30.42.10">
    <property type="match status" value="1"/>
</dbReference>
<reference evidence="6" key="1">
    <citation type="submission" date="2020-02" db="EMBL/GenBank/DDBJ databases">
        <authorList>
            <person name="Meier V. D."/>
        </authorList>
    </citation>
    <scope>NUCLEOTIDE SEQUENCE</scope>
    <source>
        <strain evidence="6">AVDCRST_MAG88</strain>
    </source>
</reference>
<organism evidence="6">
    <name type="scientific">uncultured Thermomicrobiales bacterium</name>
    <dbReference type="NCBI Taxonomy" id="1645740"/>
    <lineage>
        <taxon>Bacteria</taxon>
        <taxon>Pseudomonadati</taxon>
        <taxon>Thermomicrobiota</taxon>
        <taxon>Thermomicrobia</taxon>
        <taxon>Thermomicrobiales</taxon>
        <taxon>environmental samples</taxon>
    </lineage>
</organism>
<evidence type="ECO:0000259" key="5">
    <source>
        <dbReference type="SMART" id="SM00228"/>
    </source>
</evidence>
<dbReference type="Gene3D" id="2.40.10.10">
    <property type="entry name" value="Trypsin-like serine proteases"/>
    <property type="match status" value="2"/>
</dbReference>
<evidence type="ECO:0000256" key="1">
    <source>
        <dbReference type="ARBA" id="ARBA00010541"/>
    </source>
</evidence>
<protein>
    <submittedName>
        <fullName evidence="6">Serine protease, DegP/HtrA, do-like</fullName>
        <ecNumber evidence="6">3.4.21.-</ecNumber>
    </submittedName>
</protein>
<keyword evidence="2 6" id="KW-0645">Protease</keyword>
<dbReference type="Pfam" id="PF13365">
    <property type="entry name" value="Trypsin_2"/>
    <property type="match status" value="1"/>
</dbReference>
<gene>
    <name evidence="6" type="ORF">AVDCRST_MAG88-2720</name>
</gene>
<accession>A0A6J4VIP6</accession>
<dbReference type="PANTHER" id="PTHR43343:SF3">
    <property type="entry name" value="PROTEASE DO-LIKE 8, CHLOROPLASTIC"/>
    <property type="match status" value="1"/>
</dbReference>
<evidence type="ECO:0000256" key="4">
    <source>
        <dbReference type="SAM" id="MobiDB-lite"/>
    </source>
</evidence>
<dbReference type="Pfam" id="PF13180">
    <property type="entry name" value="PDZ_2"/>
    <property type="match status" value="1"/>
</dbReference>
<feature type="domain" description="PDZ" evidence="5">
    <location>
        <begin position="294"/>
        <end position="377"/>
    </location>
</feature>
<dbReference type="InterPro" id="IPR051201">
    <property type="entry name" value="Chloro_Bact_Ser_Proteases"/>
</dbReference>
<dbReference type="PANTHER" id="PTHR43343">
    <property type="entry name" value="PEPTIDASE S12"/>
    <property type="match status" value="1"/>
</dbReference>
<dbReference type="SUPFAM" id="SSF50494">
    <property type="entry name" value="Trypsin-like serine proteases"/>
    <property type="match status" value="1"/>
</dbReference>
<sequence>MQHQWAAHRLLTLALVLVLGLAGCGRDGERGRAEGTTVVLAGVKAGAQPTATASPTMGGAQGGLPDIIAVTNRVRPATVLVQNLVDDRGQGGQLPGRPDQGGPEEVPQGAGTGFIYDPAGYIITNNHVVAGAQRLRVQLPPPDGRFFDAQLVGADPQTDLAVLKIDAPPGLPTVPLGNSGALQVGEWVVAIGNALALPGGPTVTAGVVSALGRDIQEPGQGGSRGGPTLFGLIQTDAAINPGNSGGPLVNLRGEVVGVNTLGAAGANTIGFAIAIDTAKPIVEQLRQDGRVVRGYLGIVPQNVTPSVAAALGLARNDGLVVLQVGANTPAARAGLQRGDVVVGIGDVPVQDQEDLDRALTNRFRPGETVPVRLVRGGSEQTVQVTLGERPAP</sequence>
<feature type="region of interest" description="Disordered" evidence="4">
    <location>
        <begin position="85"/>
        <end position="107"/>
    </location>
</feature>
<dbReference type="SMART" id="SM00228">
    <property type="entry name" value="PDZ"/>
    <property type="match status" value="1"/>
</dbReference>
<dbReference type="InterPro" id="IPR036034">
    <property type="entry name" value="PDZ_sf"/>
</dbReference>
<dbReference type="GO" id="GO:0004252">
    <property type="term" value="F:serine-type endopeptidase activity"/>
    <property type="evidence" value="ECO:0007669"/>
    <property type="project" value="InterPro"/>
</dbReference>
<dbReference type="EC" id="3.4.21.-" evidence="6"/>
<dbReference type="InterPro" id="IPR009003">
    <property type="entry name" value="Peptidase_S1_PA"/>
</dbReference>
<comment type="similarity">
    <text evidence="1">Belongs to the peptidase S1C family.</text>
</comment>
<keyword evidence="3 6" id="KW-0378">Hydrolase</keyword>
<evidence type="ECO:0000256" key="3">
    <source>
        <dbReference type="ARBA" id="ARBA00022801"/>
    </source>
</evidence>
<dbReference type="InterPro" id="IPR001478">
    <property type="entry name" value="PDZ"/>
</dbReference>
<proteinExistence type="inferred from homology"/>
<dbReference type="PRINTS" id="PR00834">
    <property type="entry name" value="PROTEASES2C"/>
</dbReference>
<name>A0A6J4VIP6_9BACT</name>
<dbReference type="InterPro" id="IPR043504">
    <property type="entry name" value="Peptidase_S1_PA_chymotrypsin"/>
</dbReference>
<dbReference type="EMBL" id="CADCWM010000662">
    <property type="protein sequence ID" value="CAA9574886.1"/>
    <property type="molecule type" value="Genomic_DNA"/>
</dbReference>
<evidence type="ECO:0000313" key="6">
    <source>
        <dbReference type="EMBL" id="CAA9574886.1"/>
    </source>
</evidence>
<dbReference type="InterPro" id="IPR001940">
    <property type="entry name" value="Peptidase_S1C"/>
</dbReference>
<dbReference type="AlphaFoldDB" id="A0A6J4VIP6"/>